<evidence type="ECO:0000256" key="1">
    <source>
        <dbReference type="ARBA" id="ARBA00022448"/>
    </source>
</evidence>
<dbReference type="PANTHER" id="PTHR42781">
    <property type="entry name" value="SPERMIDINE/PUTRESCINE IMPORT ATP-BINDING PROTEIN POTA"/>
    <property type="match status" value="1"/>
</dbReference>
<evidence type="ECO:0000256" key="6">
    <source>
        <dbReference type="ARBA" id="ARBA00023004"/>
    </source>
</evidence>
<evidence type="ECO:0000313" key="11">
    <source>
        <dbReference type="EMBL" id="GHM59498.1"/>
    </source>
</evidence>
<sequence>MLELGNISYYYNKDGFALNNINIKINRGSVACLLGPSGCGKSTILKLIAGIERPKSGFIAINNKAVVSDHVFLPIEKRNIGLIFQHPTLFPHKTVIENITFAIKKCNKEEKYKIALEILDLVNMTSYKDLYPHMLSGGQQQLITIARTIAQKPEVVLLDEPFSNMDVILKRKIRKYMLSLFKERNIAALLVTHDPEEALEIADTIYIVRDGSVIQHGTPHDIYYNPKDYELAKFFGELNHFHAVAKKNYVESPFGKIPINFQNNNDKVIVCIRPEAILLQNNGEIQAIVDSVKFFNKMVYIKIKSYLCFMRFPIALLPNKGDIISIALDLEQVLVFKA</sequence>
<evidence type="ECO:0000256" key="9">
    <source>
        <dbReference type="ARBA" id="ARBA00024725"/>
    </source>
</evidence>
<keyword evidence="12" id="KW-1185">Reference proteome</keyword>
<evidence type="ECO:0000259" key="10">
    <source>
        <dbReference type="PROSITE" id="PS50893"/>
    </source>
</evidence>
<evidence type="ECO:0000313" key="12">
    <source>
        <dbReference type="Proteomes" id="UP000637906"/>
    </source>
</evidence>
<proteinExistence type="predicted"/>
<evidence type="ECO:0000256" key="7">
    <source>
        <dbReference type="ARBA" id="ARBA00023065"/>
    </source>
</evidence>
<keyword evidence="6" id="KW-0408">Iron</keyword>
<keyword evidence="2" id="KW-1003">Cell membrane</keyword>
<keyword evidence="1" id="KW-0813">Transport</keyword>
<keyword evidence="8" id="KW-0472">Membrane</keyword>
<keyword evidence="3" id="KW-0410">Iron transport</keyword>
<evidence type="ECO:0000256" key="4">
    <source>
        <dbReference type="ARBA" id="ARBA00022741"/>
    </source>
</evidence>
<dbReference type="InterPro" id="IPR027417">
    <property type="entry name" value="P-loop_NTPase"/>
</dbReference>
<dbReference type="InterPro" id="IPR015853">
    <property type="entry name" value="ABC_transpr_FbpC"/>
</dbReference>
<dbReference type="InterPro" id="IPR017871">
    <property type="entry name" value="ABC_transporter-like_CS"/>
</dbReference>
<dbReference type="InterPro" id="IPR008995">
    <property type="entry name" value="Mo/tungstate-bd_C_term_dom"/>
</dbReference>
<feature type="domain" description="ABC transporter" evidence="10">
    <location>
        <begin position="2"/>
        <end position="235"/>
    </location>
</feature>
<dbReference type="AlphaFoldDB" id="A0A8J3HSL6"/>
<dbReference type="InterPro" id="IPR050093">
    <property type="entry name" value="ABC_SmlMolc_Importer"/>
</dbReference>
<dbReference type="CDD" id="cd03259">
    <property type="entry name" value="ABC_Carb_Solutes_like"/>
    <property type="match status" value="1"/>
</dbReference>
<evidence type="ECO:0000256" key="3">
    <source>
        <dbReference type="ARBA" id="ARBA00022496"/>
    </source>
</evidence>
<evidence type="ECO:0000256" key="5">
    <source>
        <dbReference type="ARBA" id="ARBA00022840"/>
    </source>
</evidence>
<dbReference type="GO" id="GO:0015697">
    <property type="term" value="P:quaternary ammonium group transport"/>
    <property type="evidence" value="ECO:0007669"/>
    <property type="project" value="UniProtKB-ARBA"/>
</dbReference>
<evidence type="ECO:0000256" key="2">
    <source>
        <dbReference type="ARBA" id="ARBA00022475"/>
    </source>
</evidence>
<accession>A0A8J3HSL6</accession>
<dbReference type="GO" id="GO:0016887">
    <property type="term" value="F:ATP hydrolysis activity"/>
    <property type="evidence" value="ECO:0007669"/>
    <property type="project" value="InterPro"/>
</dbReference>
<dbReference type="SMART" id="SM00382">
    <property type="entry name" value="AAA"/>
    <property type="match status" value="1"/>
</dbReference>
<name>A0A8J3HSL6_9RICK</name>
<dbReference type="SUPFAM" id="SSF50331">
    <property type="entry name" value="MOP-like"/>
    <property type="match status" value="1"/>
</dbReference>
<dbReference type="InterPro" id="IPR003439">
    <property type="entry name" value="ABC_transporter-like_ATP-bd"/>
</dbReference>
<dbReference type="InterPro" id="IPR003593">
    <property type="entry name" value="AAA+_ATPase"/>
</dbReference>
<evidence type="ECO:0000256" key="8">
    <source>
        <dbReference type="ARBA" id="ARBA00023136"/>
    </source>
</evidence>
<reference evidence="11 12" key="1">
    <citation type="journal article" date="2021" name="Microb. Ecol.">
        <title>Candidatus Mesenet longicola: Novel Endosymbionts of Brontispa longissima that Induce Cytoplasmic Incompatibility.</title>
        <authorList>
            <person name="Takano S."/>
            <person name="Gotoh Y."/>
            <person name="Hayashi T."/>
        </authorList>
    </citation>
    <scope>NUCLEOTIDE SEQUENCE [LARGE SCALE GENOMIC DNA]</scope>
    <source>
        <strain evidence="11">L5</strain>
    </source>
</reference>
<keyword evidence="5 11" id="KW-0067">ATP-binding</keyword>
<organism evidence="11 12">
    <name type="scientific">Candidatus Mesenet longicola</name>
    <dbReference type="NCBI Taxonomy" id="1892558"/>
    <lineage>
        <taxon>Bacteria</taxon>
        <taxon>Pseudomonadati</taxon>
        <taxon>Pseudomonadota</taxon>
        <taxon>Alphaproteobacteria</taxon>
        <taxon>Rickettsiales</taxon>
        <taxon>Anaplasmataceae</taxon>
        <taxon>Candidatus Mesenet</taxon>
    </lineage>
</organism>
<protein>
    <submittedName>
        <fullName evidence="11">Iron ABC transporter ATP-binding protein</fullName>
    </submittedName>
</protein>
<dbReference type="FunFam" id="3.40.50.300:FF:000425">
    <property type="entry name" value="Probable ABC transporter, ATP-binding subunit"/>
    <property type="match status" value="1"/>
</dbReference>
<keyword evidence="4" id="KW-0547">Nucleotide-binding</keyword>
<dbReference type="Gene3D" id="3.40.50.300">
    <property type="entry name" value="P-loop containing nucleotide triphosphate hydrolases"/>
    <property type="match status" value="1"/>
</dbReference>
<keyword evidence="7" id="KW-0406">Ion transport</keyword>
<dbReference type="GO" id="GO:0005524">
    <property type="term" value="F:ATP binding"/>
    <property type="evidence" value="ECO:0007669"/>
    <property type="project" value="UniProtKB-KW"/>
</dbReference>
<dbReference type="Proteomes" id="UP000637906">
    <property type="component" value="Unassembled WGS sequence"/>
</dbReference>
<comment type="caution">
    <text evidence="11">The sequence shown here is derived from an EMBL/GenBank/DDBJ whole genome shotgun (WGS) entry which is preliminary data.</text>
</comment>
<dbReference type="EMBL" id="BNGU01000016">
    <property type="protein sequence ID" value="GHM59498.1"/>
    <property type="molecule type" value="Genomic_DNA"/>
</dbReference>
<dbReference type="SUPFAM" id="SSF52540">
    <property type="entry name" value="P-loop containing nucleoside triphosphate hydrolases"/>
    <property type="match status" value="1"/>
</dbReference>
<dbReference type="PROSITE" id="PS50893">
    <property type="entry name" value="ABC_TRANSPORTER_2"/>
    <property type="match status" value="1"/>
</dbReference>
<dbReference type="PANTHER" id="PTHR42781:SF4">
    <property type="entry name" value="SPERMIDINE_PUTRESCINE IMPORT ATP-BINDING PROTEIN POTA"/>
    <property type="match status" value="1"/>
</dbReference>
<gene>
    <name evidence="11" type="ORF">sL5_04910</name>
</gene>
<comment type="function">
    <text evidence="9">Part of an ABC transporter complex. Transmembrane domains (TMD) form a pore in the inner membrane and the ATP-binding domain (NBD) is responsible for energy generation.</text>
</comment>
<dbReference type="GO" id="GO:0016020">
    <property type="term" value="C:membrane"/>
    <property type="evidence" value="ECO:0007669"/>
    <property type="project" value="InterPro"/>
</dbReference>
<dbReference type="GO" id="GO:0015408">
    <property type="term" value="F:ABC-type ferric iron transporter activity"/>
    <property type="evidence" value="ECO:0007669"/>
    <property type="project" value="InterPro"/>
</dbReference>
<dbReference type="Pfam" id="PF00005">
    <property type="entry name" value="ABC_tran"/>
    <property type="match status" value="1"/>
</dbReference>
<dbReference type="PROSITE" id="PS00211">
    <property type="entry name" value="ABC_TRANSPORTER_1"/>
    <property type="match status" value="1"/>
</dbReference>